<proteinExistence type="predicted"/>
<dbReference type="AlphaFoldDB" id="A0A8C9LUZ9"/>
<organism evidence="2 3">
    <name type="scientific">Piliocolobus tephrosceles</name>
    <name type="common">Ugandan red Colobus</name>
    <dbReference type="NCBI Taxonomy" id="591936"/>
    <lineage>
        <taxon>Eukaryota</taxon>
        <taxon>Metazoa</taxon>
        <taxon>Chordata</taxon>
        <taxon>Craniata</taxon>
        <taxon>Vertebrata</taxon>
        <taxon>Euteleostomi</taxon>
        <taxon>Mammalia</taxon>
        <taxon>Eutheria</taxon>
        <taxon>Euarchontoglires</taxon>
        <taxon>Primates</taxon>
        <taxon>Haplorrhini</taxon>
        <taxon>Catarrhini</taxon>
        <taxon>Cercopithecidae</taxon>
        <taxon>Colobinae</taxon>
        <taxon>Piliocolobus</taxon>
    </lineage>
</organism>
<accession>A0A8C9LUZ9</accession>
<evidence type="ECO:0000313" key="3">
    <source>
        <dbReference type="Proteomes" id="UP000694416"/>
    </source>
</evidence>
<evidence type="ECO:0000313" key="2">
    <source>
        <dbReference type="Ensembl" id="ENSPTEP00000031039.1"/>
    </source>
</evidence>
<keyword evidence="3" id="KW-1185">Reference proteome</keyword>
<sequence length="160" mass="16781">AGEAGCAPDLPAGGRASESRASHPSRLLLLPSASRPRLPARPPSSLARTAQVRRSSASAAVQDRCARARPPPLPLPRACLARALPPASLRPPSPAAGQRPPARTLHIQGGHNTGLVAAEIPAQEKGPPLLPVSLPMSHFYGEKSLRILFGKPEVWHQAKV</sequence>
<dbReference type="Proteomes" id="UP000694416">
    <property type="component" value="Unplaced"/>
</dbReference>
<dbReference type="Ensembl" id="ENSPTET00000042878.1">
    <property type="protein sequence ID" value="ENSPTEP00000031039.1"/>
    <property type="gene ID" value="ENSPTEG00000030100.1"/>
</dbReference>
<feature type="compositionally biased region" description="Low complexity" evidence="1">
    <location>
        <begin position="22"/>
        <end position="62"/>
    </location>
</feature>
<feature type="region of interest" description="Disordered" evidence="1">
    <location>
        <begin position="1"/>
        <end position="104"/>
    </location>
</feature>
<name>A0A8C9LUZ9_9PRIM</name>
<reference evidence="2" key="1">
    <citation type="submission" date="2025-08" db="UniProtKB">
        <authorList>
            <consortium name="Ensembl"/>
        </authorList>
    </citation>
    <scope>IDENTIFICATION</scope>
</reference>
<evidence type="ECO:0000256" key="1">
    <source>
        <dbReference type="SAM" id="MobiDB-lite"/>
    </source>
</evidence>
<reference evidence="2" key="2">
    <citation type="submission" date="2025-09" db="UniProtKB">
        <authorList>
            <consortium name="Ensembl"/>
        </authorList>
    </citation>
    <scope>IDENTIFICATION</scope>
</reference>
<protein>
    <submittedName>
        <fullName evidence="2">Uncharacterized protein</fullName>
    </submittedName>
</protein>
<feature type="compositionally biased region" description="Low complexity" evidence="1">
    <location>
        <begin position="76"/>
        <end position="87"/>
    </location>
</feature>